<organism evidence="2 3">
    <name type="scientific">Cuscuta europaea</name>
    <name type="common">European dodder</name>
    <dbReference type="NCBI Taxonomy" id="41803"/>
    <lineage>
        <taxon>Eukaryota</taxon>
        <taxon>Viridiplantae</taxon>
        <taxon>Streptophyta</taxon>
        <taxon>Embryophyta</taxon>
        <taxon>Tracheophyta</taxon>
        <taxon>Spermatophyta</taxon>
        <taxon>Magnoliopsida</taxon>
        <taxon>eudicotyledons</taxon>
        <taxon>Gunneridae</taxon>
        <taxon>Pentapetalae</taxon>
        <taxon>asterids</taxon>
        <taxon>lamiids</taxon>
        <taxon>Solanales</taxon>
        <taxon>Convolvulaceae</taxon>
        <taxon>Cuscuteae</taxon>
        <taxon>Cuscuta</taxon>
        <taxon>Cuscuta subgen. Cuscuta</taxon>
    </lineage>
</organism>
<evidence type="ECO:0000313" key="2">
    <source>
        <dbReference type="EMBL" id="CAH9072319.1"/>
    </source>
</evidence>
<sequence length="333" mass="38107">MDPVLLLMVKVDGTWDNDYNFNCRSTFAMQVLFSANYTAFMEQLSSIFSPYKSNNHFNLSYIVDGCPPPISIHDEETFRFYLYLKSLQTDFQKSPLCVEFLVDQPVARPVVSCPTNSVAQTVLPEIPCFLNQSSGHIRSSFNSIEEHYVQVNNEVNVTDTSQTHMTNTDVLSCSPTPEVSSTPSPSSMCNDNFSVHHNLDVITHYHPTQIVLHAIYNSKAGLLHHLKLYAIDNVFQFRTLTSKKKCLHVICLDKKCKWAVRAVRLRGVQMFQIQRFTSSHTCSFDFRQGKHRQATYRTVGELVLHKFLDASKKPYRPNEIREDMLLNHGISIS</sequence>
<gene>
    <name evidence="2" type="ORF">CEURO_LOCUS4302</name>
</gene>
<reference evidence="2" key="1">
    <citation type="submission" date="2022-07" db="EMBL/GenBank/DDBJ databases">
        <authorList>
            <person name="Macas J."/>
            <person name="Novak P."/>
            <person name="Neumann P."/>
        </authorList>
    </citation>
    <scope>NUCLEOTIDE SEQUENCE</scope>
</reference>
<dbReference type="Proteomes" id="UP001152484">
    <property type="component" value="Unassembled WGS sequence"/>
</dbReference>
<evidence type="ECO:0000259" key="1">
    <source>
        <dbReference type="Pfam" id="PF03108"/>
    </source>
</evidence>
<protein>
    <recommendedName>
        <fullName evidence="1">Transposase MuDR plant domain-containing protein</fullName>
    </recommendedName>
</protein>
<dbReference type="AlphaFoldDB" id="A0A9P1E1L7"/>
<dbReference type="OrthoDB" id="1321613at2759"/>
<accession>A0A9P1E1L7</accession>
<dbReference type="Pfam" id="PF03108">
    <property type="entry name" value="DBD_Tnp_Mut"/>
    <property type="match status" value="1"/>
</dbReference>
<dbReference type="InterPro" id="IPR004332">
    <property type="entry name" value="Transposase_MuDR"/>
</dbReference>
<keyword evidence="3" id="KW-1185">Reference proteome</keyword>
<comment type="caution">
    <text evidence="2">The sequence shown here is derived from an EMBL/GenBank/DDBJ whole genome shotgun (WGS) entry which is preliminary data.</text>
</comment>
<name>A0A9P1E1L7_CUSEU</name>
<dbReference type="EMBL" id="CAMAPE010000008">
    <property type="protein sequence ID" value="CAH9072319.1"/>
    <property type="molecule type" value="Genomic_DNA"/>
</dbReference>
<proteinExistence type="predicted"/>
<evidence type="ECO:0000313" key="3">
    <source>
        <dbReference type="Proteomes" id="UP001152484"/>
    </source>
</evidence>
<feature type="domain" description="Transposase MuDR plant" evidence="1">
    <location>
        <begin position="226"/>
        <end position="273"/>
    </location>
</feature>